<dbReference type="EMBL" id="JAINUG010000002">
    <property type="protein sequence ID" value="KAJ8418033.1"/>
    <property type="molecule type" value="Genomic_DNA"/>
</dbReference>
<proteinExistence type="predicted"/>
<evidence type="ECO:0000256" key="1">
    <source>
        <dbReference type="ARBA" id="ARBA00004496"/>
    </source>
</evidence>
<dbReference type="SUPFAM" id="SSF47220">
    <property type="entry name" value="alpha-catenin/vinculin-like"/>
    <property type="match status" value="1"/>
</dbReference>
<dbReference type="Gene3D" id="1.20.120.230">
    <property type="entry name" value="Alpha-catenin/vinculin-like"/>
    <property type="match status" value="1"/>
</dbReference>
<comment type="caution">
    <text evidence="3">The sequence shown here is derived from an EMBL/GenBank/DDBJ whole genome shotgun (WGS) entry which is preliminary data.</text>
</comment>
<dbReference type="GO" id="GO:0051015">
    <property type="term" value="F:actin filament binding"/>
    <property type="evidence" value="ECO:0007669"/>
    <property type="project" value="InterPro"/>
</dbReference>
<evidence type="ECO:0000256" key="2">
    <source>
        <dbReference type="ARBA" id="ARBA00022490"/>
    </source>
</evidence>
<dbReference type="AlphaFoldDB" id="A0AAD7X2Q6"/>
<dbReference type="GO" id="GO:0007155">
    <property type="term" value="P:cell adhesion"/>
    <property type="evidence" value="ECO:0007669"/>
    <property type="project" value="InterPro"/>
</dbReference>
<gene>
    <name evidence="3" type="ORF">AAFF_G00137420</name>
</gene>
<evidence type="ECO:0000313" key="3">
    <source>
        <dbReference type="EMBL" id="KAJ8418033.1"/>
    </source>
</evidence>
<protein>
    <submittedName>
        <fullName evidence="3">Uncharacterized protein</fullName>
    </submittedName>
</protein>
<comment type="subcellular location">
    <subcellularLocation>
        <location evidence="1">Cytoplasm</location>
    </subcellularLocation>
</comment>
<sequence length="71" mass="7635">MASFLEHGLPNLIKTTSIERVVAPIVTHLCHLVLICESGEVSERFAEIEGAAEGVAKASKNMALVAFRKSL</sequence>
<keyword evidence="2" id="KW-0963">Cytoplasm</keyword>
<keyword evidence="4" id="KW-1185">Reference proteome</keyword>
<dbReference type="GO" id="GO:0005737">
    <property type="term" value="C:cytoplasm"/>
    <property type="evidence" value="ECO:0007669"/>
    <property type="project" value="UniProtKB-SubCell"/>
</dbReference>
<dbReference type="InterPro" id="IPR036723">
    <property type="entry name" value="Alpha-catenin/vinculin-like_sf"/>
</dbReference>
<reference evidence="3" key="1">
    <citation type="journal article" date="2023" name="Science">
        <title>Genome structures resolve the early diversification of teleost fishes.</title>
        <authorList>
            <person name="Parey E."/>
            <person name="Louis A."/>
            <person name="Montfort J."/>
            <person name="Bouchez O."/>
            <person name="Roques C."/>
            <person name="Iampietro C."/>
            <person name="Lluch J."/>
            <person name="Castinel A."/>
            <person name="Donnadieu C."/>
            <person name="Desvignes T."/>
            <person name="Floi Bucao C."/>
            <person name="Jouanno E."/>
            <person name="Wen M."/>
            <person name="Mejri S."/>
            <person name="Dirks R."/>
            <person name="Jansen H."/>
            <person name="Henkel C."/>
            <person name="Chen W.J."/>
            <person name="Zahm M."/>
            <person name="Cabau C."/>
            <person name="Klopp C."/>
            <person name="Thompson A.W."/>
            <person name="Robinson-Rechavi M."/>
            <person name="Braasch I."/>
            <person name="Lecointre G."/>
            <person name="Bobe J."/>
            <person name="Postlethwait J.H."/>
            <person name="Berthelot C."/>
            <person name="Roest Crollius H."/>
            <person name="Guiguen Y."/>
        </authorList>
    </citation>
    <scope>NUCLEOTIDE SEQUENCE</scope>
    <source>
        <strain evidence="3">NC1722</strain>
    </source>
</reference>
<name>A0AAD7X2Q6_9TELE</name>
<accession>A0AAD7X2Q6</accession>
<dbReference type="Proteomes" id="UP001221898">
    <property type="component" value="Unassembled WGS sequence"/>
</dbReference>
<organism evidence="3 4">
    <name type="scientific">Aldrovandia affinis</name>
    <dbReference type="NCBI Taxonomy" id="143900"/>
    <lineage>
        <taxon>Eukaryota</taxon>
        <taxon>Metazoa</taxon>
        <taxon>Chordata</taxon>
        <taxon>Craniata</taxon>
        <taxon>Vertebrata</taxon>
        <taxon>Euteleostomi</taxon>
        <taxon>Actinopterygii</taxon>
        <taxon>Neopterygii</taxon>
        <taxon>Teleostei</taxon>
        <taxon>Notacanthiformes</taxon>
        <taxon>Halosauridae</taxon>
        <taxon>Aldrovandia</taxon>
    </lineage>
</organism>
<evidence type="ECO:0000313" key="4">
    <source>
        <dbReference type="Proteomes" id="UP001221898"/>
    </source>
</evidence>